<dbReference type="Proteomes" id="UP000472271">
    <property type="component" value="Chromosome 1"/>
</dbReference>
<protein>
    <submittedName>
        <fullName evidence="1">Uncharacterized protein</fullName>
    </submittedName>
</protein>
<evidence type="ECO:0000313" key="2">
    <source>
        <dbReference type="Proteomes" id="UP000472271"/>
    </source>
</evidence>
<reference evidence="1" key="2">
    <citation type="submission" date="2025-08" db="UniProtKB">
        <authorList>
            <consortium name="Ensembl"/>
        </authorList>
    </citation>
    <scope>IDENTIFICATION</scope>
</reference>
<sequence length="62" mass="7476">MPRKTVAEKAALKRMLDAARGKTRVYIGSAFERWRRLKELHPKLKNDEMIAEFLLDRYFYFV</sequence>
<organism evidence="1 2">
    <name type="scientific">Sphaeramia orbicularis</name>
    <name type="common">orbiculate cardinalfish</name>
    <dbReference type="NCBI Taxonomy" id="375764"/>
    <lineage>
        <taxon>Eukaryota</taxon>
        <taxon>Metazoa</taxon>
        <taxon>Chordata</taxon>
        <taxon>Craniata</taxon>
        <taxon>Vertebrata</taxon>
        <taxon>Euteleostomi</taxon>
        <taxon>Actinopterygii</taxon>
        <taxon>Neopterygii</taxon>
        <taxon>Teleostei</taxon>
        <taxon>Neoteleostei</taxon>
        <taxon>Acanthomorphata</taxon>
        <taxon>Gobiaria</taxon>
        <taxon>Kurtiformes</taxon>
        <taxon>Apogonoidei</taxon>
        <taxon>Apogonidae</taxon>
        <taxon>Apogoninae</taxon>
        <taxon>Sphaeramia</taxon>
    </lineage>
</organism>
<proteinExistence type="predicted"/>
<keyword evidence="2" id="KW-1185">Reference proteome</keyword>
<reference evidence="1" key="3">
    <citation type="submission" date="2025-09" db="UniProtKB">
        <authorList>
            <consortium name="Ensembl"/>
        </authorList>
    </citation>
    <scope>IDENTIFICATION</scope>
</reference>
<accession>A0A673AHQ7</accession>
<evidence type="ECO:0000313" key="1">
    <source>
        <dbReference type="Ensembl" id="ENSSORP00005028861.1"/>
    </source>
</evidence>
<dbReference type="InParanoid" id="A0A673AHQ7"/>
<name>A0A673AHQ7_9TELE</name>
<dbReference type="AlphaFoldDB" id="A0A673AHQ7"/>
<dbReference type="Ensembl" id="ENSSORT00005029679.1">
    <property type="protein sequence ID" value="ENSSORP00005028861.1"/>
    <property type="gene ID" value="ENSSORG00005013781.1"/>
</dbReference>
<reference evidence="1" key="1">
    <citation type="submission" date="2019-06" db="EMBL/GenBank/DDBJ databases">
        <authorList>
            <consortium name="Wellcome Sanger Institute Data Sharing"/>
        </authorList>
    </citation>
    <scope>NUCLEOTIDE SEQUENCE [LARGE SCALE GENOMIC DNA]</scope>
</reference>